<accession>A0A6G1HJZ2</accession>
<dbReference type="OrthoDB" id="2130735at2759"/>
<feature type="signal peptide" evidence="1">
    <location>
        <begin position="1"/>
        <end position="18"/>
    </location>
</feature>
<sequence>MFLRDAFLWCWVAGAASAAAVTSLASPVTIFSPPSSYKIPRVLYARSLLLKEPTNDNRVILATWENYSQEPPWFPIYQSTDLGRTWKEISKVHDQVKGWGLRYQPFLYELEEPIGDFEAGTLLISGSAIPADLSQTWIELYASKDRGRTWKFVSHIVHGGRAIPNNGETPVWEPFLLVHDKKMVVYYSDQRDPKKHGQKLVHQSSKDLINWETLVQDAADPDKEGRPGMPTIAELPNGQFIMTYENCGPLHCRVFYRLANDPTRFDRAKEITLKATDGTIPNGSPYVVWTRAGGPQGTIVVSSGDRSEVFINRNLGAPGSAWIKTATPASKSYTRSLMVMPNENDILIVGGGVLNGTRNSVTAVAIDVSR</sequence>
<dbReference type="PANTHER" id="PTHR38792">
    <property type="entry name" value="BNR/ASP-BOX REPEAT DOMAIN PROTEIN (AFU_ORTHOLOGUE AFUA_7G06430)-RELATED"/>
    <property type="match status" value="1"/>
</dbReference>
<gene>
    <name evidence="2" type="ORF">EJ06DRAFT_585426</name>
</gene>
<dbReference type="EMBL" id="ML996708">
    <property type="protein sequence ID" value="KAF2396176.1"/>
    <property type="molecule type" value="Genomic_DNA"/>
</dbReference>
<dbReference type="AlphaFoldDB" id="A0A6G1HJZ2"/>
<reference evidence="2" key="1">
    <citation type="journal article" date="2020" name="Stud. Mycol.">
        <title>101 Dothideomycetes genomes: a test case for predicting lifestyles and emergence of pathogens.</title>
        <authorList>
            <person name="Haridas S."/>
            <person name="Albert R."/>
            <person name="Binder M."/>
            <person name="Bloem J."/>
            <person name="Labutti K."/>
            <person name="Salamov A."/>
            <person name="Andreopoulos B."/>
            <person name="Baker S."/>
            <person name="Barry K."/>
            <person name="Bills G."/>
            <person name="Bluhm B."/>
            <person name="Cannon C."/>
            <person name="Castanera R."/>
            <person name="Culley D."/>
            <person name="Daum C."/>
            <person name="Ezra D."/>
            <person name="Gonzalez J."/>
            <person name="Henrissat B."/>
            <person name="Kuo A."/>
            <person name="Liang C."/>
            <person name="Lipzen A."/>
            <person name="Lutzoni F."/>
            <person name="Magnuson J."/>
            <person name="Mondo S."/>
            <person name="Nolan M."/>
            <person name="Ohm R."/>
            <person name="Pangilinan J."/>
            <person name="Park H.-J."/>
            <person name="Ramirez L."/>
            <person name="Alfaro M."/>
            <person name="Sun H."/>
            <person name="Tritt A."/>
            <person name="Yoshinaga Y."/>
            <person name="Zwiers L.-H."/>
            <person name="Turgeon B."/>
            <person name="Goodwin S."/>
            <person name="Spatafora J."/>
            <person name="Crous P."/>
            <person name="Grigoriev I."/>
        </authorList>
    </citation>
    <scope>NUCLEOTIDE SEQUENCE</scope>
    <source>
        <strain evidence="2">CBS 262.69</strain>
    </source>
</reference>
<dbReference type="CDD" id="cd15482">
    <property type="entry name" value="Sialidase_non-viral"/>
    <property type="match status" value="1"/>
</dbReference>
<feature type="chain" id="PRO_5026288328" evidence="1">
    <location>
        <begin position="19"/>
        <end position="370"/>
    </location>
</feature>
<dbReference type="InterPro" id="IPR036278">
    <property type="entry name" value="Sialidase_sf"/>
</dbReference>
<dbReference type="Gene3D" id="2.120.10.10">
    <property type="match status" value="1"/>
</dbReference>
<dbReference type="Proteomes" id="UP000799640">
    <property type="component" value="Unassembled WGS sequence"/>
</dbReference>
<protein>
    <submittedName>
        <fullName evidence="2">Exo-1,5-alpha-L-arabinofuranobiosidase</fullName>
    </submittedName>
</protein>
<keyword evidence="1" id="KW-0732">Signal</keyword>
<dbReference type="PANTHER" id="PTHR38792:SF3">
    <property type="entry name" value="BNR_ASP-BOX REPEAT DOMAIN PROTEIN (AFU_ORTHOLOGUE AFUA_7G06430)-RELATED"/>
    <property type="match status" value="1"/>
</dbReference>
<evidence type="ECO:0000256" key="1">
    <source>
        <dbReference type="SAM" id="SignalP"/>
    </source>
</evidence>
<dbReference type="SUPFAM" id="SSF50939">
    <property type="entry name" value="Sialidases"/>
    <property type="match status" value="1"/>
</dbReference>
<evidence type="ECO:0000313" key="2">
    <source>
        <dbReference type="EMBL" id="KAF2396176.1"/>
    </source>
</evidence>
<keyword evidence="3" id="KW-1185">Reference proteome</keyword>
<name>A0A6G1HJZ2_9PEZI</name>
<evidence type="ECO:0000313" key="3">
    <source>
        <dbReference type="Proteomes" id="UP000799640"/>
    </source>
</evidence>
<proteinExistence type="predicted"/>
<organism evidence="2 3">
    <name type="scientific">Trichodelitschia bisporula</name>
    <dbReference type="NCBI Taxonomy" id="703511"/>
    <lineage>
        <taxon>Eukaryota</taxon>
        <taxon>Fungi</taxon>
        <taxon>Dikarya</taxon>
        <taxon>Ascomycota</taxon>
        <taxon>Pezizomycotina</taxon>
        <taxon>Dothideomycetes</taxon>
        <taxon>Dothideomycetes incertae sedis</taxon>
        <taxon>Phaeotrichales</taxon>
        <taxon>Phaeotrichaceae</taxon>
        <taxon>Trichodelitschia</taxon>
    </lineage>
</organism>